<dbReference type="InterPro" id="IPR016032">
    <property type="entry name" value="Sig_transdc_resp-reg_C-effctor"/>
</dbReference>
<reference evidence="7 8" key="1">
    <citation type="submission" date="2018-11" db="EMBL/GenBank/DDBJ databases">
        <title>Trebonia kvetii gen.nov., sp.nov., a novel acidophilic actinobacterium, and proposal of the new actinobacterial family Treboniaceae fam. nov.</title>
        <authorList>
            <person name="Rapoport D."/>
            <person name="Sagova-Mareckova M."/>
            <person name="Sedlacek I."/>
            <person name="Provaznik J."/>
            <person name="Kralova S."/>
            <person name="Pavlinic D."/>
            <person name="Benes V."/>
            <person name="Kopecky J."/>
        </authorList>
    </citation>
    <scope>NUCLEOTIDE SEQUENCE [LARGE SCALE GENOMIC DNA]</scope>
    <source>
        <strain evidence="7 8">15Tr583</strain>
    </source>
</reference>
<comment type="caution">
    <text evidence="7">The sequence shown here is derived from an EMBL/GenBank/DDBJ whole genome shotgun (WGS) entry which is preliminary data.</text>
</comment>
<comment type="similarity">
    <text evidence="1">Belongs to the AfsR/DnrI/RedD regulatory family.</text>
</comment>
<dbReference type="EMBL" id="RPFW01000006">
    <property type="protein sequence ID" value="TVZ01799.1"/>
    <property type="molecule type" value="Genomic_DNA"/>
</dbReference>
<protein>
    <submittedName>
        <fullName evidence="7">DNA-binding protein</fullName>
    </submittedName>
</protein>
<evidence type="ECO:0000256" key="2">
    <source>
        <dbReference type="ARBA" id="ARBA00023015"/>
    </source>
</evidence>
<name>A0A6P2BRT7_9ACTN</name>
<dbReference type="SUPFAM" id="SSF46894">
    <property type="entry name" value="C-terminal effector domain of the bipartite response regulators"/>
    <property type="match status" value="1"/>
</dbReference>
<feature type="domain" description="OmpR/PhoB-type" evidence="5">
    <location>
        <begin position="20"/>
        <end position="93"/>
    </location>
</feature>
<dbReference type="OrthoDB" id="3691954at2"/>
<evidence type="ECO:0000256" key="1">
    <source>
        <dbReference type="ARBA" id="ARBA00005820"/>
    </source>
</evidence>
<dbReference type="SMART" id="SM00862">
    <property type="entry name" value="Trans_reg_C"/>
    <property type="match status" value="1"/>
</dbReference>
<proteinExistence type="inferred from homology"/>
<dbReference type="Gene3D" id="1.25.40.10">
    <property type="entry name" value="Tetratricopeptide repeat domain"/>
    <property type="match status" value="1"/>
</dbReference>
<feature type="domain" description="Bacterial transcriptional activator" evidence="6">
    <location>
        <begin position="100"/>
        <end position="246"/>
    </location>
</feature>
<evidence type="ECO:0000259" key="6">
    <source>
        <dbReference type="SMART" id="SM01043"/>
    </source>
</evidence>
<gene>
    <name evidence="7" type="ORF">EAS64_30570</name>
</gene>
<dbReference type="Pfam" id="PF03704">
    <property type="entry name" value="BTAD"/>
    <property type="match status" value="1"/>
</dbReference>
<organism evidence="7 8">
    <name type="scientific">Trebonia kvetii</name>
    <dbReference type="NCBI Taxonomy" id="2480626"/>
    <lineage>
        <taxon>Bacteria</taxon>
        <taxon>Bacillati</taxon>
        <taxon>Actinomycetota</taxon>
        <taxon>Actinomycetes</taxon>
        <taxon>Streptosporangiales</taxon>
        <taxon>Treboniaceae</taxon>
        <taxon>Trebonia</taxon>
    </lineage>
</organism>
<sequence length="249" mass="27498">MTLGSVRIEICGALVVERDGQRLDALLPGRQGRLLFTYLVVNRHRLVPRDEMAEALWLEPDPDAVDARLNPLLSKLRKVFGPGTVEGRSTLRLCLPDAWVDLEAAFDAVHRAESAVAQQDWARAWGPALTALFVSERDILPGEDAPWIGEIRNQLTEFRLRALECYAASGIGLGGTEIASAIRAGRQLTRLAPLRESGYRYLMRALAAQDNLAEALEVYGHLSECLRDQLGVSPSPATRELYEQLLATT</sequence>
<evidence type="ECO:0000313" key="7">
    <source>
        <dbReference type="EMBL" id="TVZ01799.1"/>
    </source>
</evidence>
<dbReference type="Gene3D" id="1.10.10.10">
    <property type="entry name" value="Winged helix-like DNA-binding domain superfamily/Winged helix DNA-binding domain"/>
    <property type="match status" value="1"/>
</dbReference>
<evidence type="ECO:0000259" key="5">
    <source>
        <dbReference type="SMART" id="SM00862"/>
    </source>
</evidence>
<dbReference type="InterPro" id="IPR051677">
    <property type="entry name" value="AfsR-DnrI-RedD_regulator"/>
</dbReference>
<dbReference type="InterPro" id="IPR001867">
    <property type="entry name" value="OmpR/PhoB-type_DNA-bd"/>
</dbReference>
<dbReference type="InterPro" id="IPR011990">
    <property type="entry name" value="TPR-like_helical_dom_sf"/>
</dbReference>
<dbReference type="RefSeq" id="WP_145858667.1">
    <property type="nucleotide sequence ID" value="NZ_RPFW01000006.1"/>
</dbReference>
<evidence type="ECO:0000256" key="4">
    <source>
        <dbReference type="ARBA" id="ARBA00023163"/>
    </source>
</evidence>
<keyword evidence="4" id="KW-0804">Transcription</keyword>
<evidence type="ECO:0000256" key="3">
    <source>
        <dbReference type="ARBA" id="ARBA00023125"/>
    </source>
</evidence>
<keyword evidence="2" id="KW-0805">Transcription regulation</keyword>
<dbReference type="AlphaFoldDB" id="A0A6P2BRT7"/>
<dbReference type="GO" id="GO:0000160">
    <property type="term" value="P:phosphorelay signal transduction system"/>
    <property type="evidence" value="ECO:0007669"/>
    <property type="project" value="InterPro"/>
</dbReference>
<dbReference type="PANTHER" id="PTHR35807:SF1">
    <property type="entry name" value="TRANSCRIPTIONAL REGULATOR REDD"/>
    <property type="match status" value="1"/>
</dbReference>
<dbReference type="Proteomes" id="UP000460272">
    <property type="component" value="Unassembled WGS sequence"/>
</dbReference>
<dbReference type="GO" id="GO:0006355">
    <property type="term" value="P:regulation of DNA-templated transcription"/>
    <property type="evidence" value="ECO:0007669"/>
    <property type="project" value="InterPro"/>
</dbReference>
<dbReference type="GO" id="GO:0003677">
    <property type="term" value="F:DNA binding"/>
    <property type="evidence" value="ECO:0007669"/>
    <property type="project" value="UniProtKB-KW"/>
</dbReference>
<dbReference type="SMART" id="SM01043">
    <property type="entry name" value="BTAD"/>
    <property type="match status" value="1"/>
</dbReference>
<dbReference type="InterPro" id="IPR005158">
    <property type="entry name" value="BTAD"/>
</dbReference>
<keyword evidence="3 7" id="KW-0238">DNA-binding</keyword>
<dbReference type="PANTHER" id="PTHR35807">
    <property type="entry name" value="TRANSCRIPTIONAL REGULATOR REDD-RELATED"/>
    <property type="match status" value="1"/>
</dbReference>
<accession>A0A6P2BRT7</accession>
<dbReference type="SUPFAM" id="SSF48452">
    <property type="entry name" value="TPR-like"/>
    <property type="match status" value="1"/>
</dbReference>
<dbReference type="InterPro" id="IPR036388">
    <property type="entry name" value="WH-like_DNA-bd_sf"/>
</dbReference>
<evidence type="ECO:0000313" key="8">
    <source>
        <dbReference type="Proteomes" id="UP000460272"/>
    </source>
</evidence>
<keyword evidence="8" id="KW-1185">Reference proteome</keyword>